<organism evidence="7 8">
    <name type="scientific">Coniosporium apollinis (strain CBS 100218)</name>
    <name type="common">Rock-inhabiting black yeast</name>
    <dbReference type="NCBI Taxonomy" id="1168221"/>
    <lineage>
        <taxon>Eukaryota</taxon>
        <taxon>Fungi</taxon>
        <taxon>Dikarya</taxon>
        <taxon>Ascomycota</taxon>
        <taxon>Pezizomycotina</taxon>
        <taxon>Dothideomycetes</taxon>
        <taxon>Dothideomycetes incertae sedis</taxon>
        <taxon>Coniosporium</taxon>
    </lineage>
</organism>
<dbReference type="InterPro" id="IPR020946">
    <property type="entry name" value="Flavin_mOase-like"/>
</dbReference>
<gene>
    <name evidence="7" type="ORF">W97_08137</name>
</gene>
<keyword evidence="6" id="KW-1133">Transmembrane helix</keyword>
<dbReference type="InterPro" id="IPR036188">
    <property type="entry name" value="FAD/NAD-bd_sf"/>
</dbReference>
<feature type="transmembrane region" description="Helical" evidence="6">
    <location>
        <begin position="475"/>
        <end position="494"/>
    </location>
</feature>
<keyword evidence="8" id="KW-1185">Reference proteome</keyword>
<evidence type="ECO:0000256" key="5">
    <source>
        <dbReference type="ARBA" id="ARBA00023002"/>
    </source>
</evidence>
<accession>R7Z4D6</accession>
<comment type="similarity">
    <text evidence="1">Belongs to the FMO family.</text>
</comment>
<dbReference type="GeneID" id="19905448"/>
<dbReference type="Proteomes" id="UP000016924">
    <property type="component" value="Unassembled WGS sequence"/>
</dbReference>
<dbReference type="GO" id="GO:0050661">
    <property type="term" value="F:NADP binding"/>
    <property type="evidence" value="ECO:0007669"/>
    <property type="project" value="InterPro"/>
</dbReference>
<dbReference type="Pfam" id="PF00743">
    <property type="entry name" value="FMO-like"/>
    <property type="match status" value="2"/>
</dbReference>
<evidence type="ECO:0000256" key="6">
    <source>
        <dbReference type="SAM" id="Phobius"/>
    </source>
</evidence>
<keyword evidence="4" id="KW-0521">NADP</keyword>
<reference evidence="8" key="1">
    <citation type="submission" date="2012-06" db="EMBL/GenBank/DDBJ databases">
        <title>The genome sequence of Coniosporium apollinis CBS 100218.</title>
        <authorList>
            <consortium name="The Broad Institute Genome Sequencing Platform"/>
            <person name="Cuomo C."/>
            <person name="Gorbushina A."/>
            <person name="Noack S."/>
            <person name="Walker B."/>
            <person name="Young S.K."/>
            <person name="Zeng Q."/>
            <person name="Gargeya S."/>
            <person name="Fitzgerald M."/>
            <person name="Haas B."/>
            <person name="Abouelleil A."/>
            <person name="Alvarado L."/>
            <person name="Arachchi H.M."/>
            <person name="Berlin A.M."/>
            <person name="Chapman S.B."/>
            <person name="Goldberg J."/>
            <person name="Griggs A."/>
            <person name="Gujja S."/>
            <person name="Hansen M."/>
            <person name="Howarth C."/>
            <person name="Imamovic A."/>
            <person name="Larimer J."/>
            <person name="McCowan C."/>
            <person name="Montmayeur A."/>
            <person name="Murphy C."/>
            <person name="Neiman D."/>
            <person name="Pearson M."/>
            <person name="Priest M."/>
            <person name="Roberts A."/>
            <person name="Saif S."/>
            <person name="Shea T."/>
            <person name="Sisk P."/>
            <person name="Sykes S."/>
            <person name="Wortman J."/>
            <person name="Nusbaum C."/>
            <person name="Birren B."/>
        </authorList>
    </citation>
    <scope>NUCLEOTIDE SEQUENCE [LARGE SCALE GENOMIC DNA]</scope>
    <source>
        <strain evidence="8">CBS 100218</strain>
    </source>
</reference>
<dbReference type="STRING" id="1168221.R7Z4D6"/>
<keyword evidence="6" id="KW-0472">Membrane</keyword>
<dbReference type="AlphaFoldDB" id="R7Z4D6"/>
<keyword evidence="3" id="KW-0274">FAD</keyword>
<dbReference type="OrthoDB" id="66881at2759"/>
<keyword evidence="2" id="KW-0285">Flavoprotein</keyword>
<sequence>MASIKVAIIGAGEDEIGGTFKYRSYENAELVSSKQLTAFSDHRFPLDSPDHISLPQYVNYLKSYVDRFDLAPYIKLGCRAIDITPLNSRDQKWKHRVRFIDGATGEEDQFDCSHVAICTGLHVEPNIPLIPGIEDVQGDVFHSSRYKARSQLAGRDVLILGCGETAMDIAYEAVKADAQSVTMCYRTGFLSFPKALSRFQVFGRQFKGGLPIDGLITNLFETAYVHRAIAKSRLRWFVSDFVIKRVLWLLSGTQAGMNQHVGGLPPERLGRAFVFLNKSNKAMPYLNRPYKKKNPILDFIGNKYVDPPEDATSEKWVDTCTFPSCIDSTGKVIFEPRLDRKDWQRMKNKSVRPNCVIYCTGYKQVFSWLDPYYPTAAETNIRNIIHSSHPDVAFIGFVRPGVGAIPPIAEQQAMWWTSLLLGRMRVPTSPPHYHLLASKGSRIQYGVDYSAYMSTLARDFGGAPGLLQLYRRHSLRVLLVYCFGASFVTFYRLVGPFESSDAPKIAMTELAETILRRGIVGNLLFGVVPMVFYGILNAMAYLLDLCGLIPEEKSVLLEPGAIEQIYLSG</sequence>
<dbReference type="GO" id="GO:0050660">
    <property type="term" value="F:flavin adenine dinucleotide binding"/>
    <property type="evidence" value="ECO:0007669"/>
    <property type="project" value="InterPro"/>
</dbReference>
<dbReference type="EMBL" id="JH767602">
    <property type="protein sequence ID" value="EON68879.1"/>
    <property type="molecule type" value="Genomic_DNA"/>
</dbReference>
<dbReference type="HOGENOM" id="CLU_006909_7_5_1"/>
<keyword evidence="6" id="KW-0812">Transmembrane</keyword>
<evidence type="ECO:0008006" key="9">
    <source>
        <dbReference type="Google" id="ProtNLM"/>
    </source>
</evidence>
<dbReference type="RefSeq" id="XP_007784196.1">
    <property type="nucleotide sequence ID" value="XM_007786006.1"/>
</dbReference>
<name>R7Z4D6_CONA1</name>
<evidence type="ECO:0000256" key="2">
    <source>
        <dbReference type="ARBA" id="ARBA00022630"/>
    </source>
</evidence>
<evidence type="ECO:0000313" key="8">
    <source>
        <dbReference type="Proteomes" id="UP000016924"/>
    </source>
</evidence>
<dbReference type="InterPro" id="IPR000960">
    <property type="entry name" value="Flavin_mOase"/>
</dbReference>
<keyword evidence="5" id="KW-0560">Oxidoreductase</keyword>
<dbReference type="InterPro" id="IPR050346">
    <property type="entry name" value="FMO-like"/>
</dbReference>
<evidence type="ECO:0000256" key="1">
    <source>
        <dbReference type="ARBA" id="ARBA00009183"/>
    </source>
</evidence>
<feature type="transmembrane region" description="Helical" evidence="6">
    <location>
        <begin position="514"/>
        <end position="536"/>
    </location>
</feature>
<dbReference type="OMA" id="NGYVDPP"/>
<dbReference type="GO" id="GO:0004499">
    <property type="term" value="F:N,N-dimethylaniline monooxygenase activity"/>
    <property type="evidence" value="ECO:0007669"/>
    <property type="project" value="InterPro"/>
</dbReference>
<dbReference type="PANTHER" id="PTHR23023">
    <property type="entry name" value="DIMETHYLANILINE MONOOXYGENASE"/>
    <property type="match status" value="1"/>
</dbReference>
<dbReference type="eggNOG" id="KOG1399">
    <property type="taxonomic scope" value="Eukaryota"/>
</dbReference>
<proteinExistence type="inferred from homology"/>
<evidence type="ECO:0000256" key="4">
    <source>
        <dbReference type="ARBA" id="ARBA00022857"/>
    </source>
</evidence>
<dbReference type="SUPFAM" id="SSF51905">
    <property type="entry name" value="FAD/NAD(P)-binding domain"/>
    <property type="match status" value="1"/>
</dbReference>
<evidence type="ECO:0000256" key="3">
    <source>
        <dbReference type="ARBA" id="ARBA00022827"/>
    </source>
</evidence>
<dbReference type="PIRSF" id="PIRSF000332">
    <property type="entry name" value="FMO"/>
    <property type="match status" value="1"/>
</dbReference>
<evidence type="ECO:0000313" key="7">
    <source>
        <dbReference type="EMBL" id="EON68879.1"/>
    </source>
</evidence>
<protein>
    <recommendedName>
        <fullName evidence="9">Dimethylaniline monooxygenase</fullName>
    </recommendedName>
</protein>
<dbReference type="Gene3D" id="3.50.50.60">
    <property type="entry name" value="FAD/NAD(P)-binding domain"/>
    <property type="match status" value="2"/>
</dbReference>